<feature type="active site" description="Proton acceptor" evidence="3">
    <location>
        <position position="193"/>
    </location>
</feature>
<feature type="repeat" description="TPR" evidence="2">
    <location>
        <begin position="569"/>
        <end position="602"/>
    </location>
</feature>
<dbReference type="Pfam" id="PF13374">
    <property type="entry name" value="TPR_10"/>
    <property type="match status" value="4"/>
</dbReference>
<dbReference type="InterPro" id="IPR011990">
    <property type="entry name" value="TPR-like_helical_dom_sf"/>
</dbReference>
<name>A0A0F7ZJ37_9HYPO</name>
<feature type="repeat" description="TPR" evidence="2">
    <location>
        <begin position="947"/>
        <end position="980"/>
    </location>
</feature>
<proteinExistence type="predicted"/>
<dbReference type="SUPFAM" id="SSF52151">
    <property type="entry name" value="FabD/lysophospholipase-like"/>
    <property type="match status" value="1"/>
</dbReference>
<dbReference type="OrthoDB" id="1658288at2759"/>
<feature type="repeat" description="TPR" evidence="2">
    <location>
        <begin position="989"/>
        <end position="1022"/>
    </location>
</feature>
<dbReference type="GO" id="GO:0016787">
    <property type="term" value="F:hydrolase activity"/>
    <property type="evidence" value="ECO:0007669"/>
    <property type="project" value="UniProtKB-UniRule"/>
</dbReference>
<feature type="repeat" description="TPR" evidence="2">
    <location>
        <begin position="821"/>
        <end position="854"/>
    </location>
</feature>
<dbReference type="InterPro" id="IPR016035">
    <property type="entry name" value="Acyl_Trfase/lysoPLipase"/>
</dbReference>
<feature type="repeat" description="TPR" evidence="2">
    <location>
        <begin position="737"/>
        <end position="770"/>
    </location>
</feature>
<evidence type="ECO:0000259" key="4">
    <source>
        <dbReference type="PROSITE" id="PS51635"/>
    </source>
</evidence>
<evidence type="ECO:0000256" key="1">
    <source>
        <dbReference type="ARBA" id="ARBA00023098"/>
    </source>
</evidence>
<evidence type="ECO:0000256" key="2">
    <source>
        <dbReference type="PROSITE-ProRule" id="PRU00339"/>
    </source>
</evidence>
<dbReference type="PANTHER" id="PTHR46082">
    <property type="entry name" value="ATP/GTP-BINDING PROTEIN-RELATED"/>
    <property type="match status" value="1"/>
</dbReference>
<feature type="short sequence motif" description="GXSXG" evidence="3">
    <location>
        <begin position="49"/>
        <end position="53"/>
    </location>
</feature>
<feature type="repeat" description="TPR" evidence="2">
    <location>
        <begin position="779"/>
        <end position="812"/>
    </location>
</feature>
<feature type="active site" description="Nucleophile" evidence="3">
    <location>
        <position position="51"/>
    </location>
</feature>
<dbReference type="InterPro" id="IPR002182">
    <property type="entry name" value="NB-ARC"/>
</dbReference>
<feature type="repeat" description="TPR" evidence="2">
    <location>
        <begin position="611"/>
        <end position="644"/>
    </location>
</feature>
<dbReference type="Pfam" id="PF13424">
    <property type="entry name" value="TPR_12"/>
    <property type="match status" value="10"/>
</dbReference>
<dbReference type="PROSITE" id="PS51635">
    <property type="entry name" value="PNPLA"/>
    <property type="match status" value="1"/>
</dbReference>
<feature type="short sequence motif" description="DGA/G" evidence="3">
    <location>
        <begin position="193"/>
        <end position="195"/>
    </location>
</feature>
<feature type="repeat" description="TPR" evidence="2">
    <location>
        <begin position="653"/>
        <end position="686"/>
    </location>
</feature>
<dbReference type="GO" id="GO:0016042">
    <property type="term" value="P:lipid catabolic process"/>
    <property type="evidence" value="ECO:0007669"/>
    <property type="project" value="UniProtKB-UniRule"/>
</dbReference>
<dbReference type="GO" id="GO:0043531">
    <property type="term" value="F:ADP binding"/>
    <property type="evidence" value="ECO:0007669"/>
    <property type="project" value="InterPro"/>
</dbReference>
<organism evidence="5 6">
    <name type="scientific">Hirsutella minnesotensis 3608</name>
    <dbReference type="NCBI Taxonomy" id="1043627"/>
    <lineage>
        <taxon>Eukaryota</taxon>
        <taxon>Fungi</taxon>
        <taxon>Dikarya</taxon>
        <taxon>Ascomycota</taxon>
        <taxon>Pezizomycotina</taxon>
        <taxon>Sordariomycetes</taxon>
        <taxon>Hypocreomycetidae</taxon>
        <taxon>Hypocreales</taxon>
        <taxon>Ophiocordycipitaceae</taxon>
        <taxon>Hirsutella</taxon>
    </lineage>
</organism>
<dbReference type="Pfam" id="PF00931">
    <property type="entry name" value="NB-ARC"/>
    <property type="match status" value="1"/>
</dbReference>
<dbReference type="PRINTS" id="PR00381">
    <property type="entry name" value="KINESINLIGHT"/>
</dbReference>
<dbReference type="SMART" id="SM00028">
    <property type="entry name" value="TPR"/>
    <property type="match status" value="23"/>
</dbReference>
<gene>
    <name evidence="5" type="ORF">HIM_11380</name>
</gene>
<feature type="repeat" description="TPR" evidence="2">
    <location>
        <begin position="863"/>
        <end position="896"/>
    </location>
</feature>
<sequence>MPGHDIRLLALDGGGVRGLSSLMILQSLMSSIDPDAPPKPCDYFDMIAGTSTGGLIAIMLGRLRMTVDECIVAYTSLSNKVFEKKSHRIKINGQLQGRFDAVALEQAVKQTLADSGHSKDALLKDSSDGACKVLVCATSKETGDTVCLTSYRPRGLVHLYDSTMIWQACRATSAATTFFDPIAIGPYQEEFVDGALGANNPVYTLWTQAQDVWGDDQLRGCLRCLVSIGTGVPALRPVRDDVLGIGATLTNLATETEKTAEQFRRDKSSLDDEGRYYRFNVSRGLEDVGLEESKKQREIAAATGRYVASQDVFKQMKACANGLARKQYFGPFKTPFSLDGVPASDKFVARPSDTAELEKCLLPKRSHARRTGRQIFVLFGLDGVGKTQLSIDFARRHQAAFSSVFWLDGRSEDQLKRSIAGCITKIPKDQVPETSRHWEGSHTHSQDELDDAVANVMKWLEQPDNCDWLLVFDNVDKDWTSQESGLGAYDPRGYLPGDHGSVLITTRLSRLAQLGESRKLGQVNTALGKAILERWFGGELGPDCAAEAMYKRAIEGTEKALGRDHTSTLDTVNNLGLLYADQGKLPEAEAMYKRALEGKEKALGRDHTSTLDTVNNLGVLYADQGKLPEAEAMYKRALEGKEKALGRDHTSTLDTVNNLGVLYADQGKLPEAEAMYKRALEGKEKALGRDHTSTLDTVNNLGVLYADQGKLPEAEAMYKRALEGKEKALGRDHTSTLDTVNNLGVLYADQGKLPEAEAMYKRALEGKEKALGRDHTSTLDTVNNLGVLYADQGKLPEAEAMYKRALEGKEKALGRDHTSTLDTVNNLGVLYADQGKLPEAEAMYKRALEGTEKALGRDHTSTLDTVNNLGVLYADQGKLPEAEAMYKRALEGTEKALGRDHTSTLGTLNNLGLLYADQGKLPEAEAMYKRALEGFEKVLGGDHTSTLNTVNNLGNLYANQDKLPEAEAMFKRALEGYEKALGRDHTSALETVNNLGLLYANQGKLPDAEAMYKRAIEGKDKALGGDHTSTLDTVNNLGVLYADQGKLPEAEAMYKRALEGKEKALGRDHTSTLITVNNLGLLCAKQGKLPEAEAMYKRALEGKEKALGRDHTSTLDTVNNLGLLYANQGKLPDAEAMFKRALAGFEKALGRDHTSTLDTVNNLGLLYAGQGKLPDAEAMYKRALEGIEKVLGGDHTSTLNTVNNLGNLYANQDKLPEAETMYKRSLEGFEKALGRDHTSTLITVNNLGLLCAKQGKLPEAEAMYKRALEGKEKALGRDHTSTLETVNNLGSLYADQGKLPEAEAMYKRALEGLEKALGRDHTSTLDTVNNLGVLYADQGKLPEAETMYKLALEGYEKALGRDHTSTLDTVNNLGLLYANQGKLPEAEAMYKRALEGFEKVLGPTHPKTHTVTRNLQLLHSSRAQVDIPRHSIPFSKNCQFVGRSEILKTVREKLFGDHGHRRIALVGLGGVGKTQVALRIAHWTKENKSHWSVFWMPAFSRASFERASLELVEELGIEGVENGDPKQLLRRYLRSSKSGNWLLIVDNADDEEVVFGIDGKEDGIYDYLPQTDRGRILSTTRSRQIAVDIAGPEVVDVSQMSENEARELLGKGLTNKTLLRDDNNVVELLDFLAYLPLAINQAAAYLNKMPILLTEYLLLLRNTEQDLVELLATEFRDATRYPRAPNAVATTWIISFKQIQKDKDAANLLFFMSYTEPRAIPRSMLPGAGSEQRTTRAIGILCGYSFLSRRNGEEVFDMHRLVQVVSRWWIKSREDSNEKKQAALGHLATIFNTDNWDSRDAGDKGWGLYECQLGFWAGRCLEVEGRNREAMELLEHVVGIYERTPSEEHPDRLASQHALAIAYEANGQVKEAVEMLEHEVAVRERTLSEEHPDRLASQHALAVAYEANGQVKEAVEMLEHVVAVRERTLSEEHPDRLASQHALAVAYEANGQVKEAVAMLEHAVAVRERTLSEEHPD</sequence>
<evidence type="ECO:0000256" key="3">
    <source>
        <dbReference type="PROSITE-ProRule" id="PRU01161"/>
    </source>
</evidence>
<protein>
    <recommendedName>
        <fullName evidence="4">PNPLA domain-containing protein</fullName>
    </recommendedName>
</protein>
<dbReference type="InterPro" id="IPR053137">
    <property type="entry name" value="NLR-like"/>
</dbReference>
<keyword evidence="6" id="KW-1185">Reference proteome</keyword>
<dbReference type="Gene3D" id="3.40.1090.10">
    <property type="entry name" value="Cytosolic phospholipase A2 catalytic domain"/>
    <property type="match status" value="1"/>
</dbReference>
<keyword evidence="2" id="KW-0802">TPR repeat</keyword>
<dbReference type="SUPFAM" id="SSF48452">
    <property type="entry name" value="TPR-like"/>
    <property type="match status" value="7"/>
</dbReference>
<reference evidence="5 6" key="1">
    <citation type="journal article" date="2014" name="Genome Biol. Evol.">
        <title>Comparative genomics and transcriptomics analyses reveal divergent lifestyle features of nematode endoparasitic fungus Hirsutella minnesotensis.</title>
        <authorList>
            <person name="Lai Y."/>
            <person name="Liu K."/>
            <person name="Zhang X."/>
            <person name="Zhang X."/>
            <person name="Li K."/>
            <person name="Wang N."/>
            <person name="Shu C."/>
            <person name="Wu Y."/>
            <person name="Wang C."/>
            <person name="Bushley K.E."/>
            <person name="Xiang M."/>
            <person name="Liu X."/>
        </authorList>
    </citation>
    <scope>NUCLEOTIDE SEQUENCE [LARGE SCALE GENOMIC DNA]</scope>
    <source>
        <strain evidence="5 6">3608</strain>
    </source>
</reference>
<dbReference type="Gene3D" id="1.25.40.10">
    <property type="entry name" value="Tetratricopeptide repeat domain"/>
    <property type="match status" value="7"/>
</dbReference>
<evidence type="ECO:0000313" key="6">
    <source>
        <dbReference type="Proteomes" id="UP000054481"/>
    </source>
</evidence>
<dbReference type="PANTHER" id="PTHR46082:SF6">
    <property type="entry name" value="AAA+ ATPASE DOMAIN-CONTAINING PROTEIN-RELATED"/>
    <property type="match status" value="1"/>
</dbReference>
<dbReference type="EMBL" id="KQ030744">
    <property type="protein sequence ID" value="KJZ69230.1"/>
    <property type="molecule type" value="Genomic_DNA"/>
</dbReference>
<dbReference type="Pfam" id="PF01734">
    <property type="entry name" value="Patatin"/>
    <property type="match status" value="1"/>
</dbReference>
<dbReference type="InterPro" id="IPR027417">
    <property type="entry name" value="P-loop_NTPase"/>
</dbReference>
<dbReference type="CDD" id="cd07216">
    <property type="entry name" value="Pat17_PNPLA8_PNPLA9_like3"/>
    <property type="match status" value="1"/>
</dbReference>
<keyword evidence="1 3" id="KW-0443">Lipid metabolism</keyword>
<dbReference type="Proteomes" id="UP000054481">
    <property type="component" value="Unassembled WGS sequence"/>
</dbReference>
<dbReference type="InterPro" id="IPR002641">
    <property type="entry name" value="PNPLA_dom"/>
</dbReference>
<feature type="domain" description="PNPLA" evidence="4">
    <location>
        <begin position="9"/>
        <end position="206"/>
    </location>
</feature>
<dbReference type="GO" id="GO:0046486">
    <property type="term" value="P:glycerolipid metabolic process"/>
    <property type="evidence" value="ECO:0007669"/>
    <property type="project" value="UniProtKB-ARBA"/>
</dbReference>
<dbReference type="PROSITE" id="PS50005">
    <property type="entry name" value="TPR"/>
    <property type="match status" value="12"/>
</dbReference>
<accession>A0A0F7ZJ37</accession>
<keyword evidence="3" id="KW-0378">Hydrolase</keyword>
<evidence type="ECO:0000313" key="5">
    <source>
        <dbReference type="EMBL" id="KJZ69230.1"/>
    </source>
</evidence>
<feature type="short sequence motif" description="GXGXXG" evidence="3">
    <location>
        <begin position="13"/>
        <end position="18"/>
    </location>
</feature>
<feature type="repeat" description="TPR" evidence="2">
    <location>
        <begin position="1031"/>
        <end position="1064"/>
    </location>
</feature>
<keyword evidence="3" id="KW-0442">Lipid degradation</keyword>
<dbReference type="InterPro" id="IPR019734">
    <property type="entry name" value="TPR_rpt"/>
</dbReference>
<dbReference type="SUPFAM" id="SSF52540">
    <property type="entry name" value="P-loop containing nucleoside triphosphate hydrolases"/>
    <property type="match status" value="2"/>
</dbReference>
<feature type="repeat" description="TPR" evidence="2">
    <location>
        <begin position="695"/>
        <end position="728"/>
    </location>
</feature>
<feature type="repeat" description="TPR" evidence="2">
    <location>
        <begin position="1283"/>
        <end position="1316"/>
    </location>
</feature>
<dbReference type="Gene3D" id="3.40.50.300">
    <property type="entry name" value="P-loop containing nucleotide triphosphate hydrolases"/>
    <property type="match status" value="2"/>
</dbReference>